<dbReference type="GeneID" id="39869880"/>
<dbReference type="KEGG" id="pmal:PMUG01_11041900"/>
<protein>
    <recommendedName>
        <fullName evidence="1">RAP domain-containing protein</fullName>
    </recommendedName>
</protein>
<sequence>MMIKKLITKCSYRFILHTTARIEATHANSIYKYNLNGKLTERAFSSIDKQAEHRINAVRKRRKEVDEAVNLEEDRDAEEEVQVDEPTHESDNVFVQKQKEFIHKFDEENCDKEEHSTVKILNKNDTRSSDFLLHNEKYVNFIKKYNQNRRCKKNRFSKYSEQVIEEDDKSLWEILKEKEDYLKNKKKLKSYQKELDYKMSREYEKLKKEEMFLLVDQNKQNGQKRKKEQMDSYGKNVDDNIVVEAEEEGKKKKKKKKKSIIEDVHDDIDAYLKNDNTFVNDIKSYNEIYQDHLLIQEKGDDDHLDQMSKVDGTPSNDSTNLEKDDFNVNCLIQEELKTKAIFHSIGKPNREHKNIESDILVDDLTTPNDNSSDSKVNSSLFVEEVEEITAKKCIKGLIEGKAGNESSKVAEGVKESKEMKEATKCNEGQLEHMKQDNHTIEITPIEILNRLSGESLSSIIDGNIDNLIIQREIKKEKTANGIINVVYNNLNNCDKINLSSALVKMSKLLDSYQKQSIIKNYMYLSIIKKIEENLSTFEISNLVQIFYAFVKIENFPFFFNDIISSINNKLDEAMPKQICSILYTLSNIIIETNESRMLKMKIIDKIKRNLSSFVCLNDVICLLTSLSKLKYKDVHTYYQLSKKIEENMDQLSIKNVSNILWSFSNINYTSQLVKNIKKIIEKHIHDANYMDIINIIYSLTKLNEYDDHLYNDVFYNAINVYLHNMNVKNLCIILWSYTFANVDKPDLYINILTKINENMNQITTKDVVSILTCLSRIKYNYRYKYLFNHLKNKVIKNVYAFTPLQLTNIIYHSSVLEMYDHKYYYVLVQQIYQIRKLLYLENLTLILYALKNICYLNIQNLDIFKLISYIFEQVGKKYKLLCGEDCVNITLIINDLMKYSNQGYLSFTHICNLNNGENYAHPYMHVEDQSGANNYVDIFDDNVKIDHFAHDKEEVYLPYINDLLYEQIKIRLNNFWQLNIKDVNNLLIIMKDGCMYDDVILNMIMRQIIPILLKSTNIEFLIFLSNITSNRNLKFIALTHLSRRPKLISVFKKKINSITCYILNSCEDGQYSSVDSNFEYVHDAPDTGYAQMRNVTSTYEEGQGVKRILQNGVMMTENVHPFGETLEEHMTSGEATKWNVPNDKNYRSEMKSAVSSSAVTSSSWVNYDIQKRTRVDLNSCIALCYACFNMHYEDDNILKIYDIIEHMITEERKSINSYMLINFLYILTLTNNKIPLASHLSQEYMKHRYGRDIEQQNEKIKKKKNLSNKMRQNEDIKMYGNEDIKIYKNGDIKIYKNGDIKIYKNGDIKIYKNGDIKMHKNEDIKIYENEDINIYKNEDIKIYKNEDVKISERTISSEQNNYSDAYMAHDTVEGSPRLSFNLFYEENDKLSSYIEKGDEDTSLILLKLLYVNIILNKYNYLYHILSEICKYSEHFYTHEFIMLSKQVCYHIYNFSDFFCKNKDMQYTWNKIQENVYINDEHIYLDLNFERTNINLINEENGDKTVNKLLGNKKICKSLDNNINIAKFFYYILNYSMENIGFRSANSTTSKKERKKVKMFHFDHVISDILNFLNVQYKGSYTHENIYKICCSFPYERHLIDLLSYEDVLYPSHKPLLSSELRQKQLALKGWTVHSINFRDLYNSIKDKNIICYIFNIVKKIKKDLKNLPNNEKKMEEKEFWENIKYASI</sequence>
<dbReference type="EMBL" id="LT594632">
    <property type="protein sequence ID" value="SCO93168.1"/>
    <property type="molecule type" value="Genomic_DNA"/>
</dbReference>
<dbReference type="GO" id="GO:0035770">
    <property type="term" value="C:ribonucleoprotein granule"/>
    <property type="evidence" value="ECO:0007669"/>
    <property type="project" value="TreeGrafter"/>
</dbReference>
<keyword evidence="3" id="KW-1185">Reference proteome</keyword>
<dbReference type="PANTHER" id="PTHR21228:SF40">
    <property type="entry name" value="LD45607P"/>
    <property type="match status" value="1"/>
</dbReference>
<evidence type="ECO:0000259" key="1">
    <source>
        <dbReference type="SMART" id="SM00952"/>
    </source>
</evidence>
<dbReference type="OMA" id="ALCYACF"/>
<dbReference type="SUPFAM" id="SSF48371">
    <property type="entry name" value="ARM repeat"/>
    <property type="match status" value="1"/>
</dbReference>
<accession>A0A1D3SMU5</accession>
<dbReference type="RefSeq" id="XP_028862606.1">
    <property type="nucleotide sequence ID" value="XM_029006081.1"/>
</dbReference>
<dbReference type="PANTHER" id="PTHR21228">
    <property type="entry name" value="FAST LEU-RICH DOMAIN-CONTAINING"/>
    <property type="match status" value="1"/>
</dbReference>
<dbReference type="GO" id="GO:0005759">
    <property type="term" value="C:mitochondrial matrix"/>
    <property type="evidence" value="ECO:0007669"/>
    <property type="project" value="TreeGrafter"/>
</dbReference>
<dbReference type="GO" id="GO:0044528">
    <property type="term" value="P:regulation of mitochondrial mRNA stability"/>
    <property type="evidence" value="ECO:0007669"/>
    <property type="project" value="TreeGrafter"/>
</dbReference>
<dbReference type="OrthoDB" id="385235at2759"/>
<dbReference type="GO" id="GO:0003723">
    <property type="term" value="F:RNA binding"/>
    <property type="evidence" value="ECO:0007669"/>
    <property type="project" value="TreeGrafter"/>
</dbReference>
<feature type="domain" description="RAP" evidence="1">
    <location>
        <begin position="1599"/>
        <end position="1656"/>
    </location>
</feature>
<proteinExistence type="predicted"/>
<dbReference type="Proteomes" id="UP000219813">
    <property type="component" value="Chromosome 11"/>
</dbReference>
<dbReference type="SMART" id="SM00952">
    <property type="entry name" value="RAP"/>
    <property type="match status" value="1"/>
</dbReference>
<evidence type="ECO:0000313" key="2">
    <source>
        <dbReference type="EMBL" id="SCO93168.1"/>
    </source>
</evidence>
<dbReference type="Pfam" id="PF26188">
    <property type="entry name" value="RESC6"/>
    <property type="match status" value="1"/>
</dbReference>
<dbReference type="InterPro" id="IPR013584">
    <property type="entry name" value="RAP"/>
</dbReference>
<organism evidence="2 3">
    <name type="scientific">Plasmodium malariae</name>
    <dbReference type="NCBI Taxonomy" id="5858"/>
    <lineage>
        <taxon>Eukaryota</taxon>
        <taxon>Sar</taxon>
        <taxon>Alveolata</taxon>
        <taxon>Apicomplexa</taxon>
        <taxon>Aconoidasida</taxon>
        <taxon>Haemosporida</taxon>
        <taxon>Plasmodiidae</taxon>
        <taxon>Plasmodium</taxon>
        <taxon>Plasmodium (Plasmodium)</taxon>
    </lineage>
</organism>
<gene>
    <name evidence="2" type="primary">PmUG01_11041900</name>
    <name evidence="2" type="ORF">PMUG01_11041900</name>
</gene>
<reference evidence="2 3" key="1">
    <citation type="submission" date="2016-06" db="EMBL/GenBank/DDBJ databases">
        <authorList>
            <consortium name="Pathogen Informatics"/>
        </authorList>
    </citation>
    <scope>NUCLEOTIDE SEQUENCE [LARGE SCALE GENOMIC DNA]</scope>
</reference>
<dbReference type="InterPro" id="IPR016024">
    <property type="entry name" value="ARM-type_fold"/>
</dbReference>
<dbReference type="VEuPathDB" id="PlasmoDB:PmUG01_11041900"/>
<dbReference type="InterPro" id="IPR058917">
    <property type="entry name" value="RESC6_dom"/>
</dbReference>
<name>A0A1D3SMU5_PLAMA</name>
<dbReference type="InterPro" id="IPR050870">
    <property type="entry name" value="FAST_kinase"/>
</dbReference>
<evidence type="ECO:0000313" key="3">
    <source>
        <dbReference type="Proteomes" id="UP000219813"/>
    </source>
</evidence>
<dbReference type="GO" id="GO:0000963">
    <property type="term" value="P:mitochondrial RNA processing"/>
    <property type="evidence" value="ECO:0007669"/>
    <property type="project" value="TreeGrafter"/>
</dbReference>